<keyword evidence="4" id="KW-1185">Reference proteome</keyword>
<dbReference type="Gramene" id="BGIOSGA033903-TA">
    <property type="protein sequence ID" value="BGIOSGA033903-PA"/>
    <property type="gene ID" value="BGIOSGA033903"/>
</dbReference>
<dbReference type="EMBL" id="CM000136">
    <property type="protein sequence ID" value="EEC68263.1"/>
    <property type="molecule type" value="Genomic_DNA"/>
</dbReference>
<sequence>MMIAAVAVAAALAAAGAAVAMAGRRRWGYRGVAVAVAVCVHAAVLLSAVVYLSVVPSAGPGASSSSSSLQETEVMKLTAKMEQIIENQEKYGKSDGMMYALASFLSKNPRIIKEMTYRITNPDGTEKAELAVTMKDDVKVQSPRTNDILEETPKRSEDIVVAAPPQDETTMEKQQDDETTRSAHLQPLTKFLIPDGHVFVVDCAGDGDELTIHIKPRSDADADADADDHLPPPIACGGAGKPSLEPCMVVPVPWAPPGITDDEINATLKTTAAASSVRLSPDTVILYWPDGEGNTAEVLVASMDYVGYVDVAGKPECRRAVSPLAQHAVLSTTPASFDTDDDGCVPRELGDDPQLMKRMHTSSS</sequence>
<dbReference type="HOGENOM" id="CLU_065049_0_0_1"/>
<organism evidence="3 4">
    <name type="scientific">Oryza sativa subsp. indica</name>
    <name type="common">Rice</name>
    <dbReference type="NCBI Taxonomy" id="39946"/>
    <lineage>
        <taxon>Eukaryota</taxon>
        <taxon>Viridiplantae</taxon>
        <taxon>Streptophyta</taxon>
        <taxon>Embryophyta</taxon>
        <taxon>Tracheophyta</taxon>
        <taxon>Spermatophyta</taxon>
        <taxon>Magnoliopsida</taxon>
        <taxon>Liliopsida</taxon>
        <taxon>Poales</taxon>
        <taxon>Poaceae</taxon>
        <taxon>BOP clade</taxon>
        <taxon>Oryzoideae</taxon>
        <taxon>Oryzeae</taxon>
        <taxon>Oryzinae</taxon>
        <taxon>Oryza</taxon>
        <taxon>Oryza sativa</taxon>
    </lineage>
</organism>
<feature type="transmembrane region" description="Helical" evidence="2">
    <location>
        <begin position="32"/>
        <end position="54"/>
    </location>
</feature>
<keyword evidence="2" id="KW-0472">Membrane</keyword>
<evidence type="ECO:0000256" key="1">
    <source>
        <dbReference type="SAM" id="MobiDB-lite"/>
    </source>
</evidence>
<keyword evidence="2" id="KW-0812">Transmembrane</keyword>
<evidence type="ECO:0000313" key="3">
    <source>
        <dbReference type="EMBL" id="EEC68263.1"/>
    </source>
</evidence>
<dbReference type="OMA" id="LEPCMVV"/>
<evidence type="ECO:0000313" key="4">
    <source>
        <dbReference type="Proteomes" id="UP000007015"/>
    </source>
</evidence>
<dbReference type="Proteomes" id="UP000007015">
    <property type="component" value="Chromosome 11"/>
</dbReference>
<proteinExistence type="predicted"/>
<protein>
    <submittedName>
        <fullName evidence="3">Uncharacterized protein</fullName>
    </submittedName>
</protein>
<evidence type="ECO:0000256" key="2">
    <source>
        <dbReference type="SAM" id="Phobius"/>
    </source>
</evidence>
<accession>B8BKS8</accession>
<gene>
    <name evidence="3" type="ORF">OsI_36294</name>
</gene>
<dbReference type="AlphaFoldDB" id="B8BKS8"/>
<keyword evidence="2" id="KW-1133">Transmembrane helix</keyword>
<reference evidence="3 4" key="1">
    <citation type="journal article" date="2005" name="PLoS Biol.">
        <title>The genomes of Oryza sativa: a history of duplications.</title>
        <authorList>
            <person name="Yu J."/>
            <person name="Wang J."/>
            <person name="Lin W."/>
            <person name="Li S."/>
            <person name="Li H."/>
            <person name="Zhou J."/>
            <person name="Ni P."/>
            <person name="Dong W."/>
            <person name="Hu S."/>
            <person name="Zeng C."/>
            <person name="Zhang J."/>
            <person name="Zhang Y."/>
            <person name="Li R."/>
            <person name="Xu Z."/>
            <person name="Li S."/>
            <person name="Li X."/>
            <person name="Zheng H."/>
            <person name="Cong L."/>
            <person name="Lin L."/>
            <person name="Yin J."/>
            <person name="Geng J."/>
            <person name="Li G."/>
            <person name="Shi J."/>
            <person name="Liu J."/>
            <person name="Lv H."/>
            <person name="Li J."/>
            <person name="Wang J."/>
            <person name="Deng Y."/>
            <person name="Ran L."/>
            <person name="Shi X."/>
            <person name="Wang X."/>
            <person name="Wu Q."/>
            <person name="Li C."/>
            <person name="Ren X."/>
            <person name="Wang J."/>
            <person name="Wang X."/>
            <person name="Li D."/>
            <person name="Liu D."/>
            <person name="Zhang X."/>
            <person name="Ji Z."/>
            <person name="Zhao W."/>
            <person name="Sun Y."/>
            <person name="Zhang Z."/>
            <person name="Bao J."/>
            <person name="Han Y."/>
            <person name="Dong L."/>
            <person name="Ji J."/>
            <person name="Chen P."/>
            <person name="Wu S."/>
            <person name="Liu J."/>
            <person name="Xiao Y."/>
            <person name="Bu D."/>
            <person name="Tan J."/>
            <person name="Yang L."/>
            <person name="Ye C."/>
            <person name="Zhang J."/>
            <person name="Xu J."/>
            <person name="Zhou Y."/>
            <person name="Yu Y."/>
            <person name="Zhang B."/>
            <person name="Zhuang S."/>
            <person name="Wei H."/>
            <person name="Liu B."/>
            <person name="Lei M."/>
            <person name="Yu H."/>
            <person name="Li Y."/>
            <person name="Xu H."/>
            <person name="Wei S."/>
            <person name="He X."/>
            <person name="Fang L."/>
            <person name="Zhang Z."/>
            <person name="Zhang Y."/>
            <person name="Huang X."/>
            <person name="Su Z."/>
            <person name="Tong W."/>
            <person name="Li J."/>
            <person name="Tong Z."/>
            <person name="Li S."/>
            <person name="Ye J."/>
            <person name="Wang L."/>
            <person name="Fang L."/>
            <person name="Lei T."/>
            <person name="Chen C."/>
            <person name="Chen H."/>
            <person name="Xu Z."/>
            <person name="Li H."/>
            <person name="Huang H."/>
            <person name="Zhang F."/>
            <person name="Xu H."/>
            <person name="Li N."/>
            <person name="Zhao C."/>
            <person name="Li S."/>
            <person name="Dong L."/>
            <person name="Huang Y."/>
            <person name="Li L."/>
            <person name="Xi Y."/>
            <person name="Qi Q."/>
            <person name="Li W."/>
            <person name="Zhang B."/>
            <person name="Hu W."/>
            <person name="Zhang Y."/>
            <person name="Tian X."/>
            <person name="Jiao Y."/>
            <person name="Liang X."/>
            <person name="Jin J."/>
            <person name="Gao L."/>
            <person name="Zheng W."/>
            <person name="Hao B."/>
            <person name="Liu S."/>
            <person name="Wang W."/>
            <person name="Yuan L."/>
            <person name="Cao M."/>
            <person name="McDermott J."/>
            <person name="Samudrala R."/>
            <person name="Wang J."/>
            <person name="Wong G.K."/>
            <person name="Yang H."/>
        </authorList>
    </citation>
    <scope>NUCLEOTIDE SEQUENCE [LARGE SCALE GENOMIC DNA]</scope>
    <source>
        <strain evidence="4">cv. 93-11</strain>
    </source>
</reference>
<feature type="region of interest" description="Disordered" evidence="1">
    <location>
        <begin position="335"/>
        <end position="364"/>
    </location>
</feature>
<name>B8BKS8_ORYSI</name>